<evidence type="ECO:0000313" key="8">
    <source>
        <dbReference type="Proteomes" id="UP000469670"/>
    </source>
</evidence>
<feature type="transmembrane region" description="Helical" evidence="6">
    <location>
        <begin position="120"/>
        <end position="145"/>
    </location>
</feature>
<dbReference type="InterPro" id="IPR050189">
    <property type="entry name" value="MFS_Efflux_Transporters"/>
</dbReference>
<dbReference type="Proteomes" id="UP000469670">
    <property type="component" value="Unassembled WGS sequence"/>
</dbReference>
<gene>
    <name evidence="7" type="ORF">G3I50_02695</name>
</gene>
<dbReference type="SUPFAM" id="SSF103473">
    <property type="entry name" value="MFS general substrate transporter"/>
    <property type="match status" value="1"/>
</dbReference>
<proteinExistence type="predicted"/>
<keyword evidence="5 6" id="KW-0472">Membrane</keyword>
<comment type="subcellular location">
    <subcellularLocation>
        <location evidence="1">Cell membrane</location>
        <topology evidence="1">Multi-pass membrane protein</topology>
    </subcellularLocation>
</comment>
<evidence type="ECO:0000313" key="7">
    <source>
        <dbReference type="EMBL" id="NEC17185.1"/>
    </source>
</evidence>
<dbReference type="GO" id="GO:0005886">
    <property type="term" value="C:plasma membrane"/>
    <property type="evidence" value="ECO:0007669"/>
    <property type="project" value="UniProtKB-SubCell"/>
</dbReference>
<dbReference type="PANTHER" id="PTHR43124:SF3">
    <property type="entry name" value="CHLORAMPHENICOL EFFLUX PUMP RV0191"/>
    <property type="match status" value="1"/>
</dbReference>
<organism evidence="7 8">
    <name type="scientific">Streptomyces parvus</name>
    <dbReference type="NCBI Taxonomy" id="66428"/>
    <lineage>
        <taxon>Bacteria</taxon>
        <taxon>Bacillati</taxon>
        <taxon>Actinomycetota</taxon>
        <taxon>Actinomycetes</taxon>
        <taxon>Kitasatosporales</taxon>
        <taxon>Streptomycetaceae</taxon>
        <taxon>Streptomyces</taxon>
    </lineage>
</organism>
<protein>
    <submittedName>
        <fullName evidence="7">MFS transporter</fullName>
    </submittedName>
</protein>
<dbReference type="Pfam" id="PF07690">
    <property type="entry name" value="MFS_1"/>
    <property type="match status" value="1"/>
</dbReference>
<dbReference type="GO" id="GO:0022857">
    <property type="term" value="F:transmembrane transporter activity"/>
    <property type="evidence" value="ECO:0007669"/>
    <property type="project" value="InterPro"/>
</dbReference>
<evidence type="ECO:0000256" key="2">
    <source>
        <dbReference type="ARBA" id="ARBA00022475"/>
    </source>
</evidence>
<keyword evidence="2" id="KW-1003">Cell membrane</keyword>
<feature type="non-terminal residue" evidence="7">
    <location>
        <position position="161"/>
    </location>
</feature>
<comment type="caution">
    <text evidence="7">The sequence shown here is derived from an EMBL/GenBank/DDBJ whole genome shotgun (WGS) entry which is preliminary data.</text>
</comment>
<evidence type="ECO:0000256" key="3">
    <source>
        <dbReference type="ARBA" id="ARBA00022692"/>
    </source>
</evidence>
<evidence type="ECO:0000256" key="5">
    <source>
        <dbReference type="ARBA" id="ARBA00023136"/>
    </source>
</evidence>
<dbReference type="EMBL" id="JAAGMP010000150">
    <property type="protein sequence ID" value="NEC17185.1"/>
    <property type="molecule type" value="Genomic_DNA"/>
</dbReference>
<feature type="transmembrane region" description="Helical" evidence="6">
    <location>
        <begin position="97"/>
        <end position="114"/>
    </location>
</feature>
<accession>A0A7K3RPT8</accession>
<name>A0A7K3RPT8_9ACTN</name>
<reference evidence="7 8" key="1">
    <citation type="submission" date="2020-01" db="EMBL/GenBank/DDBJ databases">
        <title>Insect and environment-associated Actinomycetes.</title>
        <authorList>
            <person name="Currrie C."/>
            <person name="Chevrette M."/>
            <person name="Carlson C."/>
            <person name="Stubbendieck R."/>
            <person name="Wendt-Pienkowski E."/>
        </authorList>
    </citation>
    <scope>NUCLEOTIDE SEQUENCE [LARGE SCALE GENOMIC DNA]</scope>
    <source>
        <strain evidence="7 8">SID7590</strain>
    </source>
</reference>
<sequence length="161" mass="16243">LVAAALLLPRLPAERTVPFGGALRLARDPRLRTGLLVVGFLVTGHFAAYTYIRPVLEDVSGVGAGTIGVLLLVYGIAGVAGNFLAGAGAARSPRTTLLVIGTVLAATVAALPWLGGSPALAAVLMVLWGLGYGGVSVSTQTWVLLAAPDAREAASSLFVGV</sequence>
<dbReference type="PANTHER" id="PTHR43124">
    <property type="entry name" value="PURINE EFFLUX PUMP PBUE"/>
    <property type="match status" value="1"/>
</dbReference>
<dbReference type="InterPro" id="IPR011701">
    <property type="entry name" value="MFS"/>
</dbReference>
<evidence type="ECO:0000256" key="6">
    <source>
        <dbReference type="SAM" id="Phobius"/>
    </source>
</evidence>
<dbReference type="AlphaFoldDB" id="A0A7K3RPT8"/>
<dbReference type="Gene3D" id="1.20.1250.20">
    <property type="entry name" value="MFS general substrate transporter like domains"/>
    <property type="match status" value="1"/>
</dbReference>
<feature type="transmembrane region" description="Helical" evidence="6">
    <location>
        <begin position="64"/>
        <end position="85"/>
    </location>
</feature>
<dbReference type="RefSeq" id="WP_164199471.1">
    <property type="nucleotide sequence ID" value="NZ_JAAGMP010000150.1"/>
</dbReference>
<keyword evidence="4 6" id="KW-1133">Transmembrane helix</keyword>
<dbReference type="InterPro" id="IPR036259">
    <property type="entry name" value="MFS_trans_sf"/>
</dbReference>
<evidence type="ECO:0000256" key="1">
    <source>
        <dbReference type="ARBA" id="ARBA00004651"/>
    </source>
</evidence>
<evidence type="ECO:0000256" key="4">
    <source>
        <dbReference type="ARBA" id="ARBA00022989"/>
    </source>
</evidence>
<feature type="non-terminal residue" evidence="7">
    <location>
        <position position="1"/>
    </location>
</feature>
<keyword evidence="3 6" id="KW-0812">Transmembrane</keyword>
<feature type="transmembrane region" description="Helical" evidence="6">
    <location>
        <begin position="33"/>
        <end position="52"/>
    </location>
</feature>